<evidence type="ECO:0008006" key="6">
    <source>
        <dbReference type="Google" id="ProtNLM"/>
    </source>
</evidence>
<keyword evidence="3" id="KW-1133">Transmembrane helix</keyword>
<evidence type="ECO:0000256" key="1">
    <source>
        <dbReference type="ARBA" id="ARBA00004370"/>
    </source>
</evidence>
<dbReference type="InterPro" id="IPR044839">
    <property type="entry name" value="NDR1-like"/>
</dbReference>
<dbReference type="AlphaFoldDB" id="A0AAD4JJQ0"/>
<evidence type="ECO:0000256" key="2">
    <source>
        <dbReference type="ARBA" id="ARBA00023136"/>
    </source>
</evidence>
<proteinExistence type="predicted"/>
<evidence type="ECO:0000256" key="3">
    <source>
        <dbReference type="SAM" id="Phobius"/>
    </source>
</evidence>
<evidence type="ECO:0000313" key="4">
    <source>
        <dbReference type="EMBL" id="KAH6835027.1"/>
    </source>
</evidence>
<name>A0AAD4JJQ0_PERFH</name>
<dbReference type="Proteomes" id="UP001190926">
    <property type="component" value="Unassembled WGS sequence"/>
</dbReference>
<comment type="subcellular location">
    <subcellularLocation>
        <location evidence="1">Membrane</location>
    </subcellularLocation>
</comment>
<reference evidence="4 5" key="1">
    <citation type="journal article" date="2021" name="Nat. Commun.">
        <title>Incipient diploidization of the medicinal plant Perilla within 10,000 years.</title>
        <authorList>
            <person name="Zhang Y."/>
            <person name="Shen Q."/>
            <person name="Leng L."/>
            <person name="Zhang D."/>
            <person name="Chen S."/>
            <person name="Shi Y."/>
            <person name="Ning Z."/>
            <person name="Chen S."/>
        </authorList>
    </citation>
    <scope>NUCLEOTIDE SEQUENCE [LARGE SCALE GENOMIC DNA]</scope>
    <source>
        <strain evidence="5">cv. PC099</strain>
    </source>
</reference>
<dbReference type="PANTHER" id="PTHR31234">
    <property type="entry name" value="LATE EMBRYOGENESIS ABUNDANT (LEA) HYDROXYPROLINE-RICH GLYCOPROTEIN FAMILY"/>
    <property type="match status" value="1"/>
</dbReference>
<protein>
    <recommendedName>
        <fullName evidence="6">Late embryogenesis abundant protein LEA-2 subgroup domain-containing protein</fullName>
    </recommendedName>
</protein>
<dbReference type="GO" id="GO:0005886">
    <property type="term" value="C:plasma membrane"/>
    <property type="evidence" value="ECO:0007669"/>
    <property type="project" value="TreeGrafter"/>
</dbReference>
<keyword evidence="5" id="KW-1185">Reference proteome</keyword>
<comment type="caution">
    <text evidence="4">The sequence shown here is derived from an EMBL/GenBank/DDBJ whole genome shotgun (WGS) entry which is preliminary data.</text>
</comment>
<dbReference type="EMBL" id="SDAM02000041">
    <property type="protein sequence ID" value="KAH6835027.1"/>
    <property type="molecule type" value="Genomic_DNA"/>
</dbReference>
<organism evidence="4 5">
    <name type="scientific">Perilla frutescens var. hirtella</name>
    <name type="common">Perilla citriodora</name>
    <name type="synonym">Perilla setoyensis</name>
    <dbReference type="NCBI Taxonomy" id="608512"/>
    <lineage>
        <taxon>Eukaryota</taxon>
        <taxon>Viridiplantae</taxon>
        <taxon>Streptophyta</taxon>
        <taxon>Embryophyta</taxon>
        <taxon>Tracheophyta</taxon>
        <taxon>Spermatophyta</taxon>
        <taxon>Magnoliopsida</taxon>
        <taxon>eudicotyledons</taxon>
        <taxon>Gunneridae</taxon>
        <taxon>Pentapetalae</taxon>
        <taxon>asterids</taxon>
        <taxon>lamiids</taxon>
        <taxon>Lamiales</taxon>
        <taxon>Lamiaceae</taxon>
        <taxon>Nepetoideae</taxon>
        <taxon>Elsholtzieae</taxon>
        <taxon>Perilla</taxon>
    </lineage>
</organism>
<sequence length="183" mass="20319">MPARTKPQAPTNSGKFLFYIIEAIAFQTIIIVTILLIFMHKTSPKLRFQSLSVQNLTVNATSPPSFFFRLNGEVTLKNSNFGKFNFPDGKIVILYRDNAVGDAFVPAGRVKAWSTEKMNVTVVAESKNDRDLYGDLNSGKITLSSNAKLHGKIRVIKRKTTATMNCTMDVDTTTHAVQNLKCS</sequence>
<gene>
    <name evidence="4" type="ORF">C2S53_011634</name>
</gene>
<accession>A0AAD4JJQ0</accession>
<dbReference type="GO" id="GO:0098542">
    <property type="term" value="P:defense response to other organism"/>
    <property type="evidence" value="ECO:0007669"/>
    <property type="project" value="InterPro"/>
</dbReference>
<evidence type="ECO:0000313" key="5">
    <source>
        <dbReference type="Proteomes" id="UP001190926"/>
    </source>
</evidence>
<feature type="transmembrane region" description="Helical" evidence="3">
    <location>
        <begin position="16"/>
        <end position="38"/>
    </location>
</feature>
<keyword evidence="2 3" id="KW-0472">Membrane</keyword>
<dbReference type="PANTHER" id="PTHR31234:SF3">
    <property type="entry name" value="LATE EMBRYOGENESIS ABUNDANT (LEA) HYDROXYPROLINE-RICH GLYCOPROTEIN FAMILY"/>
    <property type="match status" value="1"/>
</dbReference>
<keyword evidence="3" id="KW-0812">Transmembrane</keyword>